<protein>
    <submittedName>
        <fullName evidence="1">Uncharacterized protein</fullName>
    </submittedName>
</protein>
<organism evidence="1">
    <name type="scientific">Rhizophora mucronata</name>
    <name type="common">Asiatic mangrove</name>
    <dbReference type="NCBI Taxonomy" id="61149"/>
    <lineage>
        <taxon>Eukaryota</taxon>
        <taxon>Viridiplantae</taxon>
        <taxon>Streptophyta</taxon>
        <taxon>Embryophyta</taxon>
        <taxon>Tracheophyta</taxon>
        <taxon>Spermatophyta</taxon>
        <taxon>Magnoliopsida</taxon>
        <taxon>eudicotyledons</taxon>
        <taxon>Gunneridae</taxon>
        <taxon>Pentapetalae</taxon>
        <taxon>rosids</taxon>
        <taxon>fabids</taxon>
        <taxon>Malpighiales</taxon>
        <taxon>Rhizophoraceae</taxon>
        <taxon>Rhizophora</taxon>
    </lineage>
</organism>
<proteinExistence type="predicted"/>
<dbReference type="AlphaFoldDB" id="A0A2P2QXF0"/>
<name>A0A2P2QXF0_RHIMU</name>
<sequence length="36" mass="4177">MHEFVHELACISACTRVAMHLHADWLIALYLLAYFS</sequence>
<accession>A0A2P2QXF0</accession>
<reference evidence="1" key="1">
    <citation type="submission" date="2018-02" db="EMBL/GenBank/DDBJ databases">
        <title>Rhizophora mucronata_Transcriptome.</title>
        <authorList>
            <person name="Meera S.P."/>
            <person name="Sreeshan A."/>
            <person name="Augustine A."/>
        </authorList>
    </citation>
    <scope>NUCLEOTIDE SEQUENCE</scope>
    <source>
        <tissue evidence="1">Leaf</tissue>
    </source>
</reference>
<evidence type="ECO:0000313" key="1">
    <source>
        <dbReference type="EMBL" id="MBX71676.1"/>
    </source>
</evidence>
<dbReference type="EMBL" id="GGEC01091192">
    <property type="protein sequence ID" value="MBX71676.1"/>
    <property type="molecule type" value="Transcribed_RNA"/>
</dbReference>